<accession>W4JWX2</accession>
<dbReference type="Proteomes" id="UP000030671">
    <property type="component" value="Unassembled WGS sequence"/>
</dbReference>
<dbReference type="EMBL" id="KI925462">
    <property type="protein sequence ID" value="ETW78058.1"/>
    <property type="molecule type" value="Genomic_DNA"/>
</dbReference>
<dbReference type="RefSeq" id="XP_009550061.1">
    <property type="nucleotide sequence ID" value="XM_009551766.1"/>
</dbReference>
<dbReference type="InParanoid" id="W4JWX2"/>
<evidence type="ECO:0000313" key="2">
    <source>
        <dbReference type="EMBL" id="ETW78058.1"/>
    </source>
</evidence>
<feature type="transmembrane region" description="Helical" evidence="1">
    <location>
        <begin position="48"/>
        <end position="73"/>
    </location>
</feature>
<dbReference type="KEGG" id="hir:HETIRDRAFT_164031"/>
<gene>
    <name evidence="2" type="ORF">HETIRDRAFT_164031</name>
</gene>
<keyword evidence="1" id="KW-1133">Transmembrane helix</keyword>
<dbReference type="AlphaFoldDB" id="W4JWX2"/>
<organism evidence="2 3">
    <name type="scientific">Heterobasidion irregulare (strain TC 32-1)</name>
    <dbReference type="NCBI Taxonomy" id="747525"/>
    <lineage>
        <taxon>Eukaryota</taxon>
        <taxon>Fungi</taxon>
        <taxon>Dikarya</taxon>
        <taxon>Basidiomycota</taxon>
        <taxon>Agaricomycotina</taxon>
        <taxon>Agaricomycetes</taxon>
        <taxon>Russulales</taxon>
        <taxon>Bondarzewiaceae</taxon>
        <taxon>Heterobasidion</taxon>
        <taxon>Heterobasidion annosum species complex</taxon>
    </lineage>
</organism>
<name>W4JWX2_HETIT</name>
<dbReference type="HOGENOM" id="CLU_2399947_0_0_1"/>
<keyword evidence="1" id="KW-0472">Membrane</keyword>
<proteinExistence type="predicted"/>
<evidence type="ECO:0000313" key="3">
    <source>
        <dbReference type="Proteomes" id="UP000030671"/>
    </source>
</evidence>
<reference evidence="2 3" key="1">
    <citation type="journal article" date="2012" name="New Phytol.">
        <title>Insight into trade-off between wood decay and parasitism from the genome of a fungal forest pathogen.</title>
        <authorList>
            <person name="Olson A."/>
            <person name="Aerts A."/>
            <person name="Asiegbu F."/>
            <person name="Belbahri L."/>
            <person name="Bouzid O."/>
            <person name="Broberg A."/>
            <person name="Canback B."/>
            <person name="Coutinho P.M."/>
            <person name="Cullen D."/>
            <person name="Dalman K."/>
            <person name="Deflorio G."/>
            <person name="van Diepen L.T."/>
            <person name="Dunand C."/>
            <person name="Duplessis S."/>
            <person name="Durling M."/>
            <person name="Gonthier P."/>
            <person name="Grimwood J."/>
            <person name="Fossdal C.G."/>
            <person name="Hansson D."/>
            <person name="Henrissat B."/>
            <person name="Hietala A."/>
            <person name="Himmelstrand K."/>
            <person name="Hoffmeister D."/>
            <person name="Hogberg N."/>
            <person name="James T.Y."/>
            <person name="Karlsson M."/>
            <person name="Kohler A."/>
            <person name="Kues U."/>
            <person name="Lee Y.H."/>
            <person name="Lin Y.C."/>
            <person name="Lind M."/>
            <person name="Lindquist E."/>
            <person name="Lombard V."/>
            <person name="Lucas S."/>
            <person name="Lunden K."/>
            <person name="Morin E."/>
            <person name="Murat C."/>
            <person name="Park J."/>
            <person name="Raffaello T."/>
            <person name="Rouze P."/>
            <person name="Salamov A."/>
            <person name="Schmutz J."/>
            <person name="Solheim H."/>
            <person name="Stahlberg J."/>
            <person name="Velez H."/>
            <person name="de Vries R.P."/>
            <person name="Wiebenga A."/>
            <person name="Woodward S."/>
            <person name="Yakovlev I."/>
            <person name="Garbelotto M."/>
            <person name="Martin F."/>
            <person name="Grigoriev I.V."/>
            <person name="Stenlid J."/>
        </authorList>
    </citation>
    <scope>NUCLEOTIDE SEQUENCE [LARGE SCALE GENOMIC DNA]</scope>
    <source>
        <strain evidence="2 3">TC 32-1</strain>
    </source>
</reference>
<evidence type="ECO:0000256" key="1">
    <source>
        <dbReference type="SAM" id="Phobius"/>
    </source>
</evidence>
<sequence length="93" mass="10463">MCLRVRRMASHSFVSRNCWWHLTVQACRHISSSFRKNVLHPGMGHSTAVGLVLGVGAFICFKTVLVTCCLAYIRSNLCDEIFRFFSVDVVVVA</sequence>
<protein>
    <submittedName>
        <fullName evidence="2">Uncharacterized protein</fullName>
    </submittedName>
</protein>
<dbReference type="GeneID" id="20667886"/>
<keyword evidence="1" id="KW-0812">Transmembrane</keyword>
<keyword evidence="3" id="KW-1185">Reference proteome</keyword>
<dbReference type="PROSITE" id="PS51257">
    <property type="entry name" value="PROKAR_LIPOPROTEIN"/>
    <property type="match status" value="1"/>
</dbReference>